<evidence type="ECO:0000256" key="1">
    <source>
        <dbReference type="ARBA" id="ARBA00007316"/>
    </source>
</evidence>
<dbReference type="PANTHER" id="PTHR32309:SF13">
    <property type="entry name" value="FERRIC ENTEROBACTIN TRANSPORT PROTEIN FEPE"/>
    <property type="match status" value="1"/>
</dbReference>
<evidence type="ECO:0000256" key="3">
    <source>
        <dbReference type="ARBA" id="ARBA00022679"/>
    </source>
</evidence>
<reference evidence="10 11" key="1">
    <citation type="submission" date="2018-06" db="EMBL/GenBank/DDBJ databases">
        <title>The draft genome sequences of strains SCU63 and S1.</title>
        <authorList>
            <person name="Gan L."/>
        </authorList>
    </citation>
    <scope>NUCLEOTIDE SEQUENCE [LARGE SCALE GENOMIC DNA]</scope>
    <source>
        <strain evidence="10 11">SCU63</strain>
    </source>
</reference>
<evidence type="ECO:0000256" key="5">
    <source>
        <dbReference type="ARBA" id="ARBA00022777"/>
    </source>
</evidence>
<evidence type="ECO:0000256" key="7">
    <source>
        <dbReference type="ARBA" id="ARBA00023137"/>
    </source>
</evidence>
<keyword evidence="4" id="KW-0547">Nucleotide-binding</keyword>
<keyword evidence="6" id="KW-0067">ATP-binding</keyword>
<keyword evidence="3" id="KW-0808">Transferase</keyword>
<proteinExistence type="inferred from homology"/>
<dbReference type="Pfam" id="PF13614">
    <property type="entry name" value="AAA_31"/>
    <property type="match status" value="1"/>
</dbReference>
<evidence type="ECO:0000256" key="6">
    <source>
        <dbReference type="ARBA" id="ARBA00022840"/>
    </source>
</evidence>
<sequence>MSNKKKSSRQAVRKLVVRTNPHSISTEQYRTIRTNILFSMPADDMKTILFTSPSKEEGKSTTCSNMAVVFAESGKRVLMIDGDMRRPTLHHTFHMSNKSGLSNLLLGKGRLADTIKKSGVKNLDLLLCGQIPGNPAELLQSHEMDVLLKEVREMYDLILIDSPPLLAVADSKILANKCDGSVLIINTGKTEKASVVKARDALVTAKAFVIGVVLNNFDLAKNHSYYQNYGS</sequence>
<comment type="caution">
    <text evidence="10">The sequence shown here is derived from an EMBL/GenBank/DDBJ whole genome shotgun (WGS) entry which is preliminary data.</text>
</comment>
<feature type="domain" description="AAA" evidence="9">
    <location>
        <begin position="58"/>
        <end position="176"/>
    </location>
</feature>
<dbReference type="AlphaFoldDB" id="A0A365L3E2"/>
<evidence type="ECO:0000256" key="2">
    <source>
        <dbReference type="ARBA" id="ARBA00011903"/>
    </source>
</evidence>
<dbReference type="InterPro" id="IPR005702">
    <property type="entry name" value="Wzc-like_C"/>
</dbReference>
<dbReference type="InterPro" id="IPR027417">
    <property type="entry name" value="P-loop_NTPase"/>
</dbReference>
<dbReference type="EC" id="2.7.10.2" evidence="2"/>
<dbReference type="GO" id="GO:0004715">
    <property type="term" value="F:non-membrane spanning protein tyrosine kinase activity"/>
    <property type="evidence" value="ECO:0007669"/>
    <property type="project" value="UniProtKB-EC"/>
</dbReference>
<dbReference type="CDD" id="cd05387">
    <property type="entry name" value="BY-kinase"/>
    <property type="match status" value="1"/>
</dbReference>
<dbReference type="RefSeq" id="WP_112223136.1">
    <property type="nucleotide sequence ID" value="NZ_CP047673.1"/>
</dbReference>
<dbReference type="SUPFAM" id="SSF52540">
    <property type="entry name" value="P-loop containing nucleoside triphosphate hydrolases"/>
    <property type="match status" value="1"/>
</dbReference>
<comment type="similarity">
    <text evidence="1">Belongs to the CpsD/CapB family.</text>
</comment>
<keyword evidence="7" id="KW-0829">Tyrosine-protein kinase</keyword>
<dbReference type="EMBL" id="QLZR01000002">
    <property type="protein sequence ID" value="RAZ79569.1"/>
    <property type="molecule type" value="Genomic_DNA"/>
</dbReference>
<dbReference type="GO" id="GO:0005886">
    <property type="term" value="C:plasma membrane"/>
    <property type="evidence" value="ECO:0007669"/>
    <property type="project" value="UniProtKB-ARBA"/>
</dbReference>
<dbReference type="NCBIfam" id="TIGR01007">
    <property type="entry name" value="eps_fam"/>
    <property type="match status" value="1"/>
</dbReference>
<evidence type="ECO:0000256" key="8">
    <source>
        <dbReference type="ARBA" id="ARBA00051245"/>
    </source>
</evidence>
<dbReference type="GO" id="GO:0005524">
    <property type="term" value="F:ATP binding"/>
    <property type="evidence" value="ECO:0007669"/>
    <property type="project" value="UniProtKB-KW"/>
</dbReference>
<name>A0A365L3E2_9BACL</name>
<dbReference type="InterPro" id="IPR025669">
    <property type="entry name" value="AAA_dom"/>
</dbReference>
<evidence type="ECO:0000313" key="10">
    <source>
        <dbReference type="EMBL" id="RAZ79569.1"/>
    </source>
</evidence>
<evidence type="ECO:0000313" key="11">
    <source>
        <dbReference type="Proteomes" id="UP000251002"/>
    </source>
</evidence>
<dbReference type="InterPro" id="IPR050445">
    <property type="entry name" value="Bact_polysacc_biosynth/exp"/>
</dbReference>
<dbReference type="PANTHER" id="PTHR32309">
    <property type="entry name" value="TYROSINE-PROTEIN KINASE"/>
    <property type="match status" value="1"/>
</dbReference>
<dbReference type="Proteomes" id="UP000251002">
    <property type="component" value="Unassembled WGS sequence"/>
</dbReference>
<dbReference type="Gene3D" id="3.40.50.300">
    <property type="entry name" value="P-loop containing nucleotide triphosphate hydrolases"/>
    <property type="match status" value="1"/>
</dbReference>
<gene>
    <name evidence="10" type="ORF">DP120_08160</name>
</gene>
<organism evidence="10 11">
    <name type="scientific">Planococcus halotolerans</name>
    <dbReference type="NCBI Taxonomy" id="2233542"/>
    <lineage>
        <taxon>Bacteria</taxon>
        <taxon>Bacillati</taxon>
        <taxon>Bacillota</taxon>
        <taxon>Bacilli</taxon>
        <taxon>Bacillales</taxon>
        <taxon>Caryophanaceae</taxon>
        <taxon>Planococcus</taxon>
    </lineage>
</organism>
<evidence type="ECO:0000256" key="4">
    <source>
        <dbReference type="ARBA" id="ARBA00022741"/>
    </source>
</evidence>
<protein>
    <recommendedName>
        <fullName evidence="2">non-specific protein-tyrosine kinase</fullName>
        <ecNumber evidence="2">2.7.10.2</ecNumber>
    </recommendedName>
</protein>
<keyword evidence="5" id="KW-0418">Kinase</keyword>
<accession>A0A365L3E2</accession>
<dbReference type="GO" id="GO:0042802">
    <property type="term" value="F:identical protein binding"/>
    <property type="evidence" value="ECO:0007669"/>
    <property type="project" value="UniProtKB-ARBA"/>
</dbReference>
<evidence type="ECO:0000259" key="9">
    <source>
        <dbReference type="Pfam" id="PF13614"/>
    </source>
</evidence>
<comment type="catalytic activity">
    <reaction evidence="8">
        <text>L-tyrosyl-[protein] + ATP = O-phospho-L-tyrosyl-[protein] + ADP + H(+)</text>
        <dbReference type="Rhea" id="RHEA:10596"/>
        <dbReference type="Rhea" id="RHEA-COMP:10136"/>
        <dbReference type="Rhea" id="RHEA-COMP:20101"/>
        <dbReference type="ChEBI" id="CHEBI:15378"/>
        <dbReference type="ChEBI" id="CHEBI:30616"/>
        <dbReference type="ChEBI" id="CHEBI:46858"/>
        <dbReference type="ChEBI" id="CHEBI:61978"/>
        <dbReference type="ChEBI" id="CHEBI:456216"/>
        <dbReference type="EC" id="2.7.10.2"/>
    </reaction>
</comment>
<keyword evidence="11" id="KW-1185">Reference proteome</keyword>
<dbReference type="FunFam" id="3.40.50.300:FF:000527">
    <property type="entry name" value="Tyrosine-protein kinase etk"/>
    <property type="match status" value="1"/>
</dbReference>